<name>A0A1Y0B382_9LAMI</name>
<dbReference type="EMBL" id="KY774314">
    <property type="protein sequence ID" value="ART31882.1"/>
    <property type="molecule type" value="Genomic_DNA"/>
</dbReference>
<sequence>MLKFPEKEKEMLIDKQPFPKTAQAKPVYIQHHYGVNPESEGEPTAVDFLVAQE</sequence>
<keyword evidence="1" id="KW-0496">Mitochondrion</keyword>
<geneLocation type="mitochondrion" evidence="1"/>
<evidence type="ECO:0000313" key="1">
    <source>
        <dbReference type="EMBL" id="ART31882.1"/>
    </source>
</evidence>
<reference evidence="1" key="1">
    <citation type="submission" date="2017-03" db="EMBL/GenBank/DDBJ databases">
        <title>The mitochondrial genome of the carnivorous plant Utricularia reniformis (Lentibulariaceae): structure, comparative analysis and evolutionary landmarks.</title>
        <authorList>
            <person name="Silva S.R."/>
            <person name="Alvarenga D.O."/>
            <person name="Michael T.P."/>
            <person name="Miranda V.F.O."/>
            <person name="Varani A.M."/>
        </authorList>
    </citation>
    <scope>NUCLEOTIDE SEQUENCE</scope>
</reference>
<accession>A0A1Y0B382</accession>
<dbReference type="AlphaFoldDB" id="A0A1Y0B382"/>
<proteinExistence type="predicted"/>
<protein>
    <submittedName>
        <fullName evidence="1">Uncharacterized protein</fullName>
    </submittedName>
</protein>
<gene>
    <name evidence="1" type="ORF">AEK19_MT1702</name>
</gene>
<organism evidence="1">
    <name type="scientific">Utricularia reniformis</name>
    <dbReference type="NCBI Taxonomy" id="192314"/>
    <lineage>
        <taxon>Eukaryota</taxon>
        <taxon>Viridiplantae</taxon>
        <taxon>Streptophyta</taxon>
        <taxon>Embryophyta</taxon>
        <taxon>Tracheophyta</taxon>
        <taxon>Spermatophyta</taxon>
        <taxon>Magnoliopsida</taxon>
        <taxon>eudicotyledons</taxon>
        <taxon>Gunneridae</taxon>
        <taxon>Pentapetalae</taxon>
        <taxon>asterids</taxon>
        <taxon>lamiids</taxon>
        <taxon>Lamiales</taxon>
        <taxon>Lentibulariaceae</taxon>
        <taxon>Utricularia</taxon>
    </lineage>
</organism>